<protein>
    <submittedName>
        <fullName evidence="1">Uncharacterized protein</fullName>
    </submittedName>
</protein>
<comment type="caution">
    <text evidence="1">The sequence shown here is derived from an EMBL/GenBank/DDBJ whole genome shotgun (WGS) entry which is preliminary data.</text>
</comment>
<proteinExistence type="predicted"/>
<reference evidence="1 2" key="1">
    <citation type="journal article" date="2022" name="bioRxiv">
        <title>Genomics of Preaxostyla Flagellates Illuminates Evolutionary Transitions and the Path Towards Mitochondrial Loss.</title>
        <authorList>
            <person name="Novak L.V.F."/>
            <person name="Treitli S.C."/>
            <person name="Pyrih J."/>
            <person name="Halakuc P."/>
            <person name="Pipaliya S.V."/>
            <person name="Vacek V."/>
            <person name="Brzon O."/>
            <person name="Soukal P."/>
            <person name="Eme L."/>
            <person name="Dacks J.B."/>
            <person name="Karnkowska A."/>
            <person name="Elias M."/>
            <person name="Hampl V."/>
        </authorList>
    </citation>
    <scope>NUCLEOTIDE SEQUENCE [LARGE SCALE GENOMIC DNA]</scope>
    <source>
        <strain evidence="1">NAU3</strain>
        <tissue evidence="1">Gut</tissue>
    </source>
</reference>
<evidence type="ECO:0000313" key="1">
    <source>
        <dbReference type="EMBL" id="KAK2943437.1"/>
    </source>
</evidence>
<dbReference type="EMBL" id="JARBJD010000346">
    <property type="protein sequence ID" value="KAK2943437.1"/>
    <property type="molecule type" value="Genomic_DNA"/>
</dbReference>
<evidence type="ECO:0000313" key="2">
    <source>
        <dbReference type="Proteomes" id="UP001281761"/>
    </source>
</evidence>
<sequence>MPFPKDLEPEWDYDDYGDRRVIDLVPSLAGSPSGFINSIVILLSSSHSTMIAAGLSFLHKTASHSSPQIQYRLVESDLVFKVLAIVQPHTLPISENGKIIDNLIWNIVNFLDLAHPFYVSEIGLTIAVDAFNHREMIFQKVVFPSSELLTFLISNRNLLNRALLCSFMNLLNRLLEVGPFHRPTLEYLLASPIVMAFSSCLSIVEDGLPLSATLNNIKQSLKEWKKEGAEVVQSGKRMMQALFSEGFEDRLEQMSMRDRDRRFRNCLIRNYRLISELMGTNVKNPR</sequence>
<dbReference type="Proteomes" id="UP001281761">
    <property type="component" value="Unassembled WGS sequence"/>
</dbReference>
<keyword evidence="2" id="KW-1185">Reference proteome</keyword>
<accession>A0ABQ9WXL1</accession>
<gene>
    <name evidence="1" type="ORF">BLNAU_21620</name>
</gene>
<organism evidence="1 2">
    <name type="scientific">Blattamonas nauphoetae</name>
    <dbReference type="NCBI Taxonomy" id="2049346"/>
    <lineage>
        <taxon>Eukaryota</taxon>
        <taxon>Metamonada</taxon>
        <taxon>Preaxostyla</taxon>
        <taxon>Oxymonadida</taxon>
        <taxon>Blattamonas</taxon>
    </lineage>
</organism>
<name>A0ABQ9WXL1_9EUKA</name>